<reference evidence="2" key="1">
    <citation type="journal article" date="2011" name="PLoS Genet.">
        <title>Genomic analysis of the necrotrophic fungal pathogens Sclerotinia sclerotiorum and Botrytis cinerea.</title>
        <authorList>
            <person name="Amselem J."/>
            <person name="Cuomo C.A."/>
            <person name="van Kan J.A."/>
            <person name="Viaud M."/>
            <person name="Benito E.P."/>
            <person name="Couloux A."/>
            <person name="Coutinho P.M."/>
            <person name="de Vries R.P."/>
            <person name="Dyer P.S."/>
            <person name="Fillinger S."/>
            <person name="Fournier E."/>
            <person name="Gout L."/>
            <person name="Hahn M."/>
            <person name="Kohn L."/>
            <person name="Lapalu N."/>
            <person name="Plummer K.M."/>
            <person name="Pradier J.M."/>
            <person name="Quevillon E."/>
            <person name="Sharon A."/>
            <person name="Simon A."/>
            <person name="ten Have A."/>
            <person name="Tudzynski B."/>
            <person name="Tudzynski P."/>
            <person name="Wincker P."/>
            <person name="Andrew M."/>
            <person name="Anthouard V."/>
            <person name="Beever R.E."/>
            <person name="Beffa R."/>
            <person name="Benoit I."/>
            <person name="Bouzid O."/>
            <person name="Brault B."/>
            <person name="Chen Z."/>
            <person name="Choquer M."/>
            <person name="Collemare J."/>
            <person name="Cotton P."/>
            <person name="Danchin E.G."/>
            <person name="Da Silva C."/>
            <person name="Gautier A."/>
            <person name="Giraud C."/>
            <person name="Giraud T."/>
            <person name="Gonzalez C."/>
            <person name="Grossetete S."/>
            <person name="Guldener U."/>
            <person name="Henrissat B."/>
            <person name="Howlett B.J."/>
            <person name="Kodira C."/>
            <person name="Kretschmer M."/>
            <person name="Lappartient A."/>
            <person name="Leroch M."/>
            <person name="Levis C."/>
            <person name="Mauceli E."/>
            <person name="Neuveglise C."/>
            <person name="Oeser B."/>
            <person name="Pearson M."/>
            <person name="Poulain J."/>
            <person name="Poussereau N."/>
            <person name="Quesneville H."/>
            <person name="Rascle C."/>
            <person name="Schumacher J."/>
            <person name="Segurens B."/>
            <person name="Sexton A."/>
            <person name="Silva E."/>
            <person name="Sirven C."/>
            <person name="Soanes D.M."/>
            <person name="Talbot N.J."/>
            <person name="Templeton M."/>
            <person name="Yandava C."/>
            <person name="Yarden O."/>
            <person name="Zeng Q."/>
            <person name="Rollins J.A."/>
            <person name="Lebrun M.H."/>
            <person name="Dickman M."/>
        </authorList>
    </citation>
    <scope>NUCLEOTIDE SEQUENCE [LARGE SCALE GENOMIC DNA]</scope>
    <source>
        <strain evidence="2">T4</strain>
    </source>
</reference>
<protein>
    <submittedName>
        <fullName evidence="1">Uncharacterized protein</fullName>
    </submittedName>
</protein>
<dbReference type="Proteomes" id="UP000008177">
    <property type="component" value="Unplaced contigs"/>
</dbReference>
<proteinExistence type="predicted"/>
<accession>G2YGZ8</accession>
<evidence type="ECO:0000313" key="2">
    <source>
        <dbReference type="Proteomes" id="UP000008177"/>
    </source>
</evidence>
<name>G2YGZ8_BOTF4</name>
<organism evidence="1 2">
    <name type="scientific">Botryotinia fuckeliana (strain T4)</name>
    <name type="common">Noble rot fungus</name>
    <name type="synonym">Botrytis cinerea</name>
    <dbReference type="NCBI Taxonomy" id="999810"/>
    <lineage>
        <taxon>Eukaryota</taxon>
        <taxon>Fungi</taxon>
        <taxon>Dikarya</taxon>
        <taxon>Ascomycota</taxon>
        <taxon>Pezizomycotina</taxon>
        <taxon>Leotiomycetes</taxon>
        <taxon>Helotiales</taxon>
        <taxon>Sclerotiniaceae</taxon>
        <taxon>Botrytis</taxon>
    </lineage>
</organism>
<dbReference type="EMBL" id="FQ790332">
    <property type="protein sequence ID" value="CCD51032.1"/>
    <property type="molecule type" value="Genomic_DNA"/>
</dbReference>
<dbReference type="HOGENOM" id="CLU_2960496_0_0_1"/>
<sequence>MSTLGFRHDLVPMGSGHHEAGVGCCARGSASSAGMVWWISAQNQMGNNEAATFKDEEEA</sequence>
<dbReference type="AlphaFoldDB" id="G2YGZ8"/>
<evidence type="ECO:0000313" key="1">
    <source>
        <dbReference type="EMBL" id="CCD51032.1"/>
    </source>
</evidence>
<gene>
    <name evidence="1" type="ORF">BofuT4_uP023000.1</name>
</gene>
<dbReference type="InParanoid" id="G2YGZ8"/>